<sequence length="250" mass="26819">MAAAAAFVRQNQRQHARGDRAQGEGRGRRDQPAMALPGPEGGRSAGGGGGASCRLSRTPLLQPGSSFLSLPVSRLKDHHGNSRLPRPSPGPAALTGWLRGDPRASIGVRPLSVSRSVCQSCGTWSFDRGFDAQQNLRSHFNFSRDSLTLPRNPPCPHPTPDLELNSKTPGGNMGGRNPWFIHLAVLKSKYLRISRSQVELSCSGREYQGSRVPAWTANELLQVAERAPGLSRRSGPRVDGLDATPVTGHA</sequence>
<dbReference type="Proteomes" id="UP001239994">
    <property type="component" value="Unassembled WGS sequence"/>
</dbReference>
<evidence type="ECO:0000313" key="2">
    <source>
        <dbReference type="EMBL" id="KAK1803252.1"/>
    </source>
</evidence>
<feature type="region of interest" description="Disordered" evidence="1">
    <location>
        <begin position="1"/>
        <end position="58"/>
    </location>
</feature>
<comment type="caution">
    <text evidence="2">The sequence shown here is derived from an EMBL/GenBank/DDBJ whole genome shotgun (WGS) entry which is preliminary data.</text>
</comment>
<evidence type="ECO:0000256" key="1">
    <source>
        <dbReference type="SAM" id="MobiDB-lite"/>
    </source>
</evidence>
<accession>A0AAD9E5T2</accession>
<dbReference type="EMBL" id="JAROKS010000005">
    <property type="protein sequence ID" value="KAK1803252.1"/>
    <property type="molecule type" value="Genomic_DNA"/>
</dbReference>
<feature type="compositionally biased region" description="Basic and acidic residues" evidence="1">
    <location>
        <begin position="16"/>
        <end position="31"/>
    </location>
</feature>
<feature type="region of interest" description="Disordered" evidence="1">
    <location>
        <begin position="226"/>
        <end position="250"/>
    </location>
</feature>
<protein>
    <submittedName>
        <fullName evidence="2">Uncharacterized protein</fullName>
    </submittedName>
</protein>
<name>A0AAD9E5T2_9TELE</name>
<organism evidence="2 3">
    <name type="scientific">Electrophorus voltai</name>
    <dbReference type="NCBI Taxonomy" id="2609070"/>
    <lineage>
        <taxon>Eukaryota</taxon>
        <taxon>Metazoa</taxon>
        <taxon>Chordata</taxon>
        <taxon>Craniata</taxon>
        <taxon>Vertebrata</taxon>
        <taxon>Euteleostomi</taxon>
        <taxon>Actinopterygii</taxon>
        <taxon>Neopterygii</taxon>
        <taxon>Teleostei</taxon>
        <taxon>Ostariophysi</taxon>
        <taxon>Gymnotiformes</taxon>
        <taxon>Gymnotoidei</taxon>
        <taxon>Gymnotidae</taxon>
        <taxon>Electrophorus</taxon>
    </lineage>
</organism>
<evidence type="ECO:0000313" key="3">
    <source>
        <dbReference type="Proteomes" id="UP001239994"/>
    </source>
</evidence>
<proteinExistence type="predicted"/>
<dbReference type="AlphaFoldDB" id="A0AAD9E5T2"/>
<keyword evidence="3" id="KW-1185">Reference proteome</keyword>
<feature type="compositionally biased region" description="Gly residues" evidence="1">
    <location>
        <begin position="39"/>
        <end position="51"/>
    </location>
</feature>
<reference evidence="2" key="1">
    <citation type="submission" date="2023-03" db="EMBL/GenBank/DDBJ databases">
        <title>Electrophorus voltai genome.</title>
        <authorList>
            <person name="Bian C."/>
        </authorList>
    </citation>
    <scope>NUCLEOTIDE SEQUENCE</scope>
    <source>
        <strain evidence="2">CB-2022</strain>
        <tissue evidence="2">Muscle</tissue>
    </source>
</reference>
<gene>
    <name evidence="2" type="ORF">P4O66_004038</name>
</gene>